<dbReference type="EMBL" id="JAESWB010000224">
    <property type="protein sequence ID" value="MBL4953535.1"/>
    <property type="molecule type" value="Genomic_DNA"/>
</dbReference>
<evidence type="ECO:0000256" key="2">
    <source>
        <dbReference type="ARBA" id="ARBA00012438"/>
    </source>
</evidence>
<dbReference type="PANTHER" id="PTHR43642:SF1">
    <property type="entry name" value="HYBRID SIGNAL TRANSDUCTION HISTIDINE KINASE G"/>
    <property type="match status" value="1"/>
</dbReference>
<dbReference type="Pfam" id="PF25503">
    <property type="entry name" value="TPR_CHK1"/>
    <property type="match status" value="1"/>
</dbReference>
<keyword evidence="4" id="KW-0808">Transferase</keyword>
<dbReference type="SUPFAM" id="SSF55874">
    <property type="entry name" value="ATPase domain of HSP90 chaperone/DNA topoisomerase II/histidine kinase"/>
    <property type="match status" value="1"/>
</dbReference>
<keyword evidence="8" id="KW-0902">Two-component regulatory system</keyword>
<keyword evidence="9" id="KW-0175">Coiled coil</keyword>
<dbReference type="InterPro" id="IPR029016">
    <property type="entry name" value="GAF-like_dom_sf"/>
</dbReference>
<sequence>PVKEDIVDFIVERIRMLPKSTQHLLRLSSCIGNKFNLKTLSIISGSSYREASDDLWPALEAGLIIPNGVIYQWVFPEEENLLIENDPPAYRFLHDKVQQAIYSTMTKEEQEQAHVTIGRLLVMSSHHIEDQLFTIVKHFNLSKRLLNDHEILQVTEWNIDAGERAKASAAFQEALKYFETAKKLISDNWKEYYPLTFRFMKGLGECQYLTSQFEKAEKTFNDILLHAQSPYEKLEIYNLKITLYTHVHRVKDAVKSGIEGLRLFGIHLPENPGMAAIIKEYVQTKLALNGKSKEDLLNFPEITNKDQYLILQTFISMNGPAFHANQNLATLLMLRALRFTLKNGLTDISALVFNNYSLILSSGFNDYKGSYEFSKLAYDLAERYGVVSIKGRVQFVFGTFVNHWKNPVSKSLTYLETSQRYCLEAGNIHLAGANSSFIVITLFIKGTPIEEVMGRIDKQIQFVSQIQYSISKGFMTELYHWLQFLNGGNPVNPWKFKEILDDDSAKIIHYTLRLQMAYLFDQRDFAKELLQALIPLVSKRLTLVIVPEYYFYHGLWLSRFYNVAVTEREKRSIRKRMNQCIKKLKKWAELAPENYLHKYLLLKAEMAGLKQEEQSIFSFYNDSINYAEKHGFIQDVAICNECAARYFARKGHTKLANAFFLEAYQSYLRWGAKAKAQQILEDSHGLIPSVIVKERANEPLFDIHAALQATQSISKEIILSKLLNKLLDITMEYGGADRGFLMYKRDDQLVIGAQKSLEENEMDSQIGLPISGMKVMCESIIRYVESSTETIVLDDASSEGMFTEDHYIKHRKLKSLLCLPIIKNGNLIGILYLENNKATHAFTEEMIHFLSFLSTQAAISIENAYLYENLEANVTKRTEELKNANRHLEELNQELEQSRQSRRHFLSNISHDLRAPITSIKGYLEAILDGVIKEENLNDFLLKSMKRIDDLQLLIQDLFQLSQLESGQIQFSFDFIPVDRLMNHIYQKYKYEIMNNGLICRFDNQLVSSTGLPPMVEVDLERMELVFSNLITNAIKYTTFGEIIFLLRNDDDLKQVILSIRDTGPGIPKEELPFVFDRYYSKTSNTANQKGHGLGLSICKEIITNHNGEIWVESEEGKGTTFSIRLPIVQYVEEVEMV</sequence>
<dbReference type="PRINTS" id="PR00344">
    <property type="entry name" value="BCTRLSENSOR"/>
</dbReference>
<keyword evidence="12" id="KW-1185">Reference proteome</keyword>
<feature type="coiled-coil region" evidence="9">
    <location>
        <begin position="867"/>
        <end position="908"/>
    </location>
</feature>
<dbReference type="InterPro" id="IPR005467">
    <property type="entry name" value="His_kinase_dom"/>
</dbReference>
<evidence type="ECO:0000313" key="12">
    <source>
        <dbReference type="Proteomes" id="UP000623967"/>
    </source>
</evidence>
<dbReference type="InterPro" id="IPR011990">
    <property type="entry name" value="TPR-like_helical_dom_sf"/>
</dbReference>
<dbReference type="SUPFAM" id="SSF55781">
    <property type="entry name" value="GAF domain-like"/>
    <property type="match status" value="1"/>
</dbReference>
<organism evidence="11 12">
    <name type="scientific">Neobacillus paridis</name>
    <dbReference type="NCBI Taxonomy" id="2803862"/>
    <lineage>
        <taxon>Bacteria</taxon>
        <taxon>Bacillati</taxon>
        <taxon>Bacillota</taxon>
        <taxon>Bacilli</taxon>
        <taxon>Bacillales</taxon>
        <taxon>Bacillaceae</taxon>
        <taxon>Neobacillus</taxon>
    </lineage>
</organism>
<feature type="domain" description="Histidine kinase" evidence="10">
    <location>
        <begin position="908"/>
        <end position="1130"/>
    </location>
</feature>
<dbReference type="Gene3D" id="3.30.565.10">
    <property type="entry name" value="Histidine kinase-like ATPase, C-terminal domain"/>
    <property type="match status" value="1"/>
</dbReference>
<evidence type="ECO:0000256" key="5">
    <source>
        <dbReference type="ARBA" id="ARBA00022741"/>
    </source>
</evidence>
<evidence type="ECO:0000256" key="7">
    <source>
        <dbReference type="ARBA" id="ARBA00022840"/>
    </source>
</evidence>
<evidence type="ECO:0000256" key="4">
    <source>
        <dbReference type="ARBA" id="ARBA00022679"/>
    </source>
</evidence>
<name>A0ABS1TUG0_9BACI</name>
<reference evidence="11 12" key="1">
    <citation type="submission" date="2021-01" db="EMBL/GenBank/DDBJ databases">
        <title>Genome public.</title>
        <authorList>
            <person name="Liu C."/>
            <person name="Sun Q."/>
        </authorList>
    </citation>
    <scope>NUCLEOTIDE SEQUENCE [LARGE SCALE GENOMIC DNA]</scope>
    <source>
        <strain evidence="11 12">YIM B02564</strain>
    </source>
</reference>
<keyword evidence="3" id="KW-0597">Phosphoprotein</keyword>
<proteinExistence type="predicted"/>
<dbReference type="InterPro" id="IPR053159">
    <property type="entry name" value="Hybrid_Histidine_Kinase"/>
</dbReference>
<comment type="caution">
    <text evidence="11">The sequence shown here is derived from an EMBL/GenBank/DDBJ whole genome shotgun (WGS) entry which is preliminary data.</text>
</comment>
<evidence type="ECO:0000313" key="11">
    <source>
        <dbReference type="EMBL" id="MBL4953535.1"/>
    </source>
</evidence>
<dbReference type="EC" id="2.7.13.3" evidence="2"/>
<dbReference type="Gene3D" id="3.30.450.40">
    <property type="match status" value="1"/>
</dbReference>
<keyword evidence="6" id="KW-0418">Kinase</keyword>
<evidence type="ECO:0000256" key="1">
    <source>
        <dbReference type="ARBA" id="ARBA00000085"/>
    </source>
</evidence>
<accession>A0ABS1TUG0</accession>
<dbReference type="Gene3D" id="1.25.40.10">
    <property type="entry name" value="Tetratricopeptide repeat domain"/>
    <property type="match status" value="1"/>
</dbReference>
<dbReference type="InterPro" id="IPR003594">
    <property type="entry name" value="HATPase_dom"/>
</dbReference>
<evidence type="ECO:0000256" key="3">
    <source>
        <dbReference type="ARBA" id="ARBA00022553"/>
    </source>
</evidence>
<protein>
    <recommendedName>
        <fullName evidence="2">histidine kinase</fullName>
        <ecNumber evidence="2">2.7.13.3</ecNumber>
    </recommendedName>
</protein>
<dbReference type="SMART" id="SM00388">
    <property type="entry name" value="HisKA"/>
    <property type="match status" value="1"/>
</dbReference>
<dbReference type="PANTHER" id="PTHR43642">
    <property type="entry name" value="HYBRID SIGNAL TRANSDUCTION HISTIDINE KINASE G"/>
    <property type="match status" value="1"/>
</dbReference>
<comment type="catalytic activity">
    <reaction evidence="1">
        <text>ATP + protein L-histidine = ADP + protein N-phospho-L-histidine.</text>
        <dbReference type="EC" id="2.7.13.3"/>
    </reaction>
</comment>
<dbReference type="InterPro" id="IPR036097">
    <property type="entry name" value="HisK_dim/P_sf"/>
</dbReference>
<dbReference type="Pfam" id="PF02518">
    <property type="entry name" value="HATPase_c"/>
    <property type="match status" value="1"/>
</dbReference>
<dbReference type="Pfam" id="PF01590">
    <property type="entry name" value="GAF"/>
    <property type="match status" value="1"/>
</dbReference>
<dbReference type="SMART" id="SM00065">
    <property type="entry name" value="GAF"/>
    <property type="match status" value="1"/>
</dbReference>
<dbReference type="SUPFAM" id="SSF48452">
    <property type="entry name" value="TPR-like"/>
    <property type="match status" value="1"/>
</dbReference>
<evidence type="ECO:0000259" key="10">
    <source>
        <dbReference type="PROSITE" id="PS50109"/>
    </source>
</evidence>
<dbReference type="Proteomes" id="UP000623967">
    <property type="component" value="Unassembled WGS sequence"/>
</dbReference>
<dbReference type="CDD" id="cd00075">
    <property type="entry name" value="HATPase"/>
    <property type="match status" value="1"/>
</dbReference>
<dbReference type="InterPro" id="IPR036890">
    <property type="entry name" value="HATPase_C_sf"/>
</dbReference>
<dbReference type="PROSITE" id="PS50109">
    <property type="entry name" value="HIS_KIN"/>
    <property type="match status" value="1"/>
</dbReference>
<keyword evidence="7" id="KW-0067">ATP-binding</keyword>
<dbReference type="InterPro" id="IPR003661">
    <property type="entry name" value="HisK_dim/P_dom"/>
</dbReference>
<dbReference type="Pfam" id="PF00512">
    <property type="entry name" value="HisKA"/>
    <property type="match status" value="1"/>
</dbReference>
<keyword evidence="5" id="KW-0547">Nucleotide-binding</keyword>
<evidence type="ECO:0000256" key="9">
    <source>
        <dbReference type="SAM" id="Coils"/>
    </source>
</evidence>
<dbReference type="RefSeq" id="WP_202654806.1">
    <property type="nucleotide sequence ID" value="NZ_JAESWB010000224.1"/>
</dbReference>
<dbReference type="Gene3D" id="1.10.287.130">
    <property type="match status" value="1"/>
</dbReference>
<feature type="non-terminal residue" evidence="11">
    <location>
        <position position="1"/>
    </location>
</feature>
<dbReference type="CDD" id="cd00082">
    <property type="entry name" value="HisKA"/>
    <property type="match status" value="1"/>
</dbReference>
<dbReference type="SUPFAM" id="SSF47384">
    <property type="entry name" value="Homodimeric domain of signal transducing histidine kinase"/>
    <property type="match status" value="1"/>
</dbReference>
<dbReference type="SMART" id="SM00387">
    <property type="entry name" value="HATPase_c"/>
    <property type="match status" value="1"/>
</dbReference>
<evidence type="ECO:0000256" key="6">
    <source>
        <dbReference type="ARBA" id="ARBA00022777"/>
    </source>
</evidence>
<dbReference type="InterPro" id="IPR003018">
    <property type="entry name" value="GAF"/>
</dbReference>
<dbReference type="InterPro" id="IPR004358">
    <property type="entry name" value="Sig_transdc_His_kin-like_C"/>
</dbReference>
<evidence type="ECO:0000256" key="8">
    <source>
        <dbReference type="ARBA" id="ARBA00023012"/>
    </source>
</evidence>
<gene>
    <name evidence="11" type="ORF">JK635_15185</name>
</gene>